<evidence type="ECO:0000313" key="2">
    <source>
        <dbReference type="Proteomes" id="UP000807306"/>
    </source>
</evidence>
<dbReference type="AlphaFoldDB" id="A0A9P6JJ82"/>
<sequence>MKDLREERNLNDNLLLLALMILFLALHVQLSISTAPHRLEFVAVRDPLTNLMAIERCIAKCNSWSFLAPDQYPDKS</sequence>
<dbReference type="Proteomes" id="UP000807306">
    <property type="component" value="Unassembled WGS sequence"/>
</dbReference>
<keyword evidence="2" id="KW-1185">Reference proteome</keyword>
<organism evidence="1 2">
    <name type="scientific">Crepidotus variabilis</name>
    <dbReference type="NCBI Taxonomy" id="179855"/>
    <lineage>
        <taxon>Eukaryota</taxon>
        <taxon>Fungi</taxon>
        <taxon>Dikarya</taxon>
        <taxon>Basidiomycota</taxon>
        <taxon>Agaricomycotina</taxon>
        <taxon>Agaricomycetes</taxon>
        <taxon>Agaricomycetidae</taxon>
        <taxon>Agaricales</taxon>
        <taxon>Agaricineae</taxon>
        <taxon>Crepidotaceae</taxon>
        <taxon>Crepidotus</taxon>
    </lineage>
</organism>
<accession>A0A9P6JJ82</accession>
<proteinExistence type="predicted"/>
<reference evidence="1" key="1">
    <citation type="submission" date="2020-11" db="EMBL/GenBank/DDBJ databases">
        <authorList>
            <consortium name="DOE Joint Genome Institute"/>
            <person name="Ahrendt S."/>
            <person name="Riley R."/>
            <person name="Andreopoulos W."/>
            <person name="Labutti K."/>
            <person name="Pangilinan J."/>
            <person name="Ruiz-Duenas F.J."/>
            <person name="Barrasa J.M."/>
            <person name="Sanchez-Garcia M."/>
            <person name="Camarero S."/>
            <person name="Miyauchi S."/>
            <person name="Serrano A."/>
            <person name="Linde D."/>
            <person name="Babiker R."/>
            <person name="Drula E."/>
            <person name="Ayuso-Fernandez I."/>
            <person name="Pacheco R."/>
            <person name="Padilla G."/>
            <person name="Ferreira P."/>
            <person name="Barriuso J."/>
            <person name="Kellner H."/>
            <person name="Castanera R."/>
            <person name="Alfaro M."/>
            <person name="Ramirez L."/>
            <person name="Pisabarro A.G."/>
            <person name="Kuo A."/>
            <person name="Tritt A."/>
            <person name="Lipzen A."/>
            <person name="He G."/>
            <person name="Yan M."/>
            <person name="Ng V."/>
            <person name="Cullen D."/>
            <person name="Martin F."/>
            <person name="Rosso M.-N."/>
            <person name="Henrissat B."/>
            <person name="Hibbett D."/>
            <person name="Martinez A.T."/>
            <person name="Grigoriev I.V."/>
        </authorList>
    </citation>
    <scope>NUCLEOTIDE SEQUENCE</scope>
    <source>
        <strain evidence="1">CBS 506.95</strain>
    </source>
</reference>
<gene>
    <name evidence="1" type="ORF">CPB83DRAFT_863601</name>
</gene>
<protein>
    <submittedName>
        <fullName evidence="1">Uncharacterized protein</fullName>
    </submittedName>
</protein>
<comment type="caution">
    <text evidence="1">The sequence shown here is derived from an EMBL/GenBank/DDBJ whole genome shotgun (WGS) entry which is preliminary data.</text>
</comment>
<dbReference type="EMBL" id="MU157927">
    <property type="protein sequence ID" value="KAF9523021.1"/>
    <property type="molecule type" value="Genomic_DNA"/>
</dbReference>
<evidence type="ECO:0000313" key="1">
    <source>
        <dbReference type="EMBL" id="KAF9523021.1"/>
    </source>
</evidence>
<name>A0A9P6JJ82_9AGAR</name>